<dbReference type="InterPro" id="IPR000253">
    <property type="entry name" value="FHA_dom"/>
</dbReference>
<protein>
    <recommendedName>
        <fullName evidence="2">FHA domain-containing protein</fullName>
    </recommendedName>
</protein>
<evidence type="ECO:0000256" key="1">
    <source>
        <dbReference type="SAM" id="MobiDB-lite"/>
    </source>
</evidence>
<evidence type="ECO:0000313" key="3">
    <source>
        <dbReference type="EMBL" id="NNJ27712.1"/>
    </source>
</evidence>
<feature type="region of interest" description="Disordered" evidence="1">
    <location>
        <begin position="112"/>
        <end position="164"/>
    </location>
</feature>
<evidence type="ECO:0000313" key="4">
    <source>
        <dbReference type="Proteomes" id="UP000609651"/>
    </source>
</evidence>
<dbReference type="Proteomes" id="UP000609651">
    <property type="component" value="Unassembled WGS sequence"/>
</dbReference>
<feature type="compositionally biased region" description="Basic and acidic residues" evidence="1">
    <location>
        <begin position="222"/>
        <end position="231"/>
    </location>
</feature>
<dbReference type="PROSITE" id="PS50006">
    <property type="entry name" value="FHA_DOMAIN"/>
    <property type="match status" value="1"/>
</dbReference>
<dbReference type="RefSeq" id="WP_171189618.1">
    <property type="nucleotide sequence ID" value="NZ_WTPX01000188.1"/>
</dbReference>
<sequence length="292" mass="31312">MAQITLQVLEGLERGTTFRELATPVSIGREDENAVRLNDERVSRFHAKVQEDGGRVILTDLDSTNGTRVNGRPVSARVLRPGDQIAVGRCLLAYGVPEELDRLTAAARRAAAAPSIAEGDDSRQTRGRIGAGQSGENVSENDLLGYDGGAPPFLPPGERPPVPEDLDLVQRAQFCDLLGFAHEEIRGVLTEGFEADPRLASLPDRLPKIGGEVFLNPPAPRPRREREKPLSPEETPSDGGGSSAGASGMPGREAGTAASGEPPRIVPWEVWQRLIRLEMALAQSLKDAAEPN</sequence>
<dbReference type="InterPro" id="IPR008984">
    <property type="entry name" value="SMAD_FHA_dom_sf"/>
</dbReference>
<dbReference type="Pfam" id="PF00498">
    <property type="entry name" value="FHA"/>
    <property type="match status" value="1"/>
</dbReference>
<accession>A0ABX1VIX3</accession>
<dbReference type="PANTHER" id="PTHR23308">
    <property type="entry name" value="NUCLEAR INHIBITOR OF PROTEIN PHOSPHATASE-1"/>
    <property type="match status" value="1"/>
</dbReference>
<dbReference type="SUPFAM" id="SSF49879">
    <property type="entry name" value="SMAD/FHA domain"/>
    <property type="match status" value="1"/>
</dbReference>
<comment type="caution">
    <text evidence="3">The sequence shown here is derived from an EMBL/GenBank/DDBJ whole genome shotgun (WGS) entry which is preliminary data.</text>
</comment>
<evidence type="ECO:0000259" key="2">
    <source>
        <dbReference type="PROSITE" id="PS50006"/>
    </source>
</evidence>
<gene>
    <name evidence="3" type="ORF">LzC2_38200</name>
</gene>
<dbReference type="EMBL" id="WTPX01000188">
    <property type="protein sequence ID" value="NNJ27712.1"/>
    <property type="molecule type" value="Genomic_DNA"/>
</dbReference>
<proteinExistence type="predicted"/>
<reference evidence="3 4" key="1">
    <citation type="journal article" date="2020" name="Syst. Appl. Microbiol.">
        <title>Alienimonas chondri sp. nov., a novel planctomycete isolated from the biofilm of the red alga Chondrus crispus.</title>
        <authorList>
            <person name="Vitorino I."/>
            <person name="Albuquerque L."/>
            <person name="Wiegand S."/>
            <person name="Kallscheuer N."/>
            <person name="da Costa M.S."/>
            <person name="Lobo-da-Cunha A."/>
            <person name="Jogler C."/>
            <person name="Lage O.M."/>
        </authorList>
    </citation>
    <scope>NUCLEOTIDE SEQUENCE [LARGE SCALE GENOMIC DNA]</scope>
    <source>
        <strain evidence="3 4">LzC2</strain>
    </source>
</reference>
<dbReference type="InterPro" id="IPR050923">
    <property type="entry name" value="Cell_Proc_Reg/RNA_Proc"/>
</dbReference>
<dbReference type="CDD" id="cd00060">
    <property type="entry name" value="FHA"/>
    <property type="match status" value="1"/>
</dbReference>
<dbReference type="SMART" id="SM00240">
    <property type="entry name" value="FHA"/>
    <property type="match status" value="1"/>
</dbReference>
<feature type="domain" description="FHA" evidence="2">
    <location>
        <begin position="25"/>
        <end position="74"/>
    </location>
</feature>
<organism evidence="3 4">
    <name type="scientific">Alienimonas chondri</name>
    <dbReference type="NCBI Taxonomy" id="2681879"/>
    <lineage>
        <taxon>Bacteria</taxon>
        <taxon>Pseudomonadati</taxon>
        <taxon>Planctomycetota</taxon>
        <taxon>Planctomycetia</taxon>
        <taxon>Planctomycetales</taxon>
        <taxon>Planctomycetaceae</taxon>
        <taxon>Alienimonas</taxon>
    </lineage>
</organism>
<name>A0ABX1VIX3_9PLAN</name>
<keyword evidence="4" id="KW-1185">Reference proteome</keyword>
<dbReference type="Gene3D" id="2.60.200.20">
    <property type="match status" value="1"/>
</dbReference>
<feature type="region of interest" description="Disordered" evidence="1">
    <location>
        <begin position="201"/>
        <end position="263"/>
    </location>
</feature>